<proteinExistence type="predicted"/>
<dbReference type="AlphaFoldDB" id="A0A8S3BD28"/>
<dbReference type="Proteomes" id="UP000681720">
    <property type="component" value="Unassembled WGS sequence"/>
</dbReference>
<protein>
    <submittedName>
        <fullName evidence="2">Uncharacterized protein</fullName>
    </submittedName>
</protein>
<feature type="non-terminal residue" evidence="2">
    <location>
        <position position="80"/>
    </location>
</feature>
<accession>A0A8S3BD28</accession>
<feature type="non-terminal residue" evidence="2">
    <location>
        <position position="1"/>
    </location>
</feature>
<comment type="caution">
    <text evidence="2">The sequence shown here is derived from an EMBL/GenBank/DDBJ whole genome shotgun (WGS) entry which is preliminary data.</text>
</comment>
<name>A0A8S3BD28_9BILA</name>
<evidence type="ECO:0000313" key="2">
    <source>
        <dbReference type="EMBL" id="CAF4792486.1"/>
    </source>
</evidence>
<organism evidence="2 3">
    <name type="scientific">Rotaria magnacalcarata</name>
    <dbReference type="NCBI Taxonomy" id="392030"/>
    <lineage>
        <taxon>Eukaryota</taxon>
        <taxon>Metazoa</taxon>
        <taxon>Spiralia</taxon>
        <taxon>Gnathifera</taxon>
        <taxon>Rotifera</taxon>
        <taxon>Eurotatoria</taxon>
        <taxon>Bdelloidea</taxon>
        <taxon>Philodinida</taxon>
        <taxon>Philodinidae</taxon>
        <taxon>Rotaria</taxon>
    </lineage>
</organism>
<dbReference type="EMBL" id="CAJOBJ010147945">
    <property type="protein sequence ID" value="CAF4792486.1"/>
    <property type="molecule type" value="Genomic_DNA"/>
</dbReference>
<evidence type="ECO:0000313" key="3">
    <source>
        <dbReference type="Proteomes" id="UP000681720"/>
    </source>
</evidence>
<feature type="region of interest" description="Disordered" evidence="1">
    <location>
        <begin position="1"/>
        <end position="23"/>
    </location>
</feature>
<sequence>YRSLLGGHRRNESGGRSNELMSSTFITPRERIIQKIKNLEHDLEKKFRERKQIGHIFNNATTTNGPTPDPVISLKMRNID</sequence>
<evidence type="ECO:0000256" key="1">
    <source>
        <dbReference type="SAM" id="MobiDB-lite"/>
    </source>
</evidence>
<feature type="compositionally biased region" description="Polar residues" evidence="1">
    <location>
        <begin position="14"/>
        <end position="23"/>
    </location>
</feature>
<gene>
    <name evidence="2" type="ORF">GIL414_LOCUS46810</name>
</gene>
<reference evidence="2" key="1">
    <citation type="submission" date="2021-02" db="EMBL/GenBank/DDBJ databases">
        <authorList>
            <person name="Nowell W R."/>
        </authorList>
    </citation>
    <scope>NUCLEOTIDE SEQUENCE</scope>
</reference>